<dbReference type="SUPFAM" id="SSF51126">
    <property type="entry name" value="Pectin lyase-like"/>
    <property type="match status" value="1"/>
</dbReference>
<gene>
    <name evidence="3" type="ORF">SIN8267_02183</name>
</gene>
<reference evidence="3" key="1">
    <citation type="submission" date="2021-12" db="EMBL/GenBank/DDBJ databases">
        <authorList>
            <person name="Rodrigo-Torres L."/>
            <person name="Arahal R. D."/>
            <person name="Lucena T."/>
        </authorList>
    </citation>
    <scope>NUCLEOTIDE SEQUENCE</scope>
    <source>
        <strain evidence="3">CECT 8267</strain>
    </source>
</reference>
<dbReference type="Pfam" id="PF13229">
    <property type="entry name" value="Beta_helix"/>
    <property type="match status" value="1"/>
</dbReference>
<dbReference type="SMART" id="SM00710">
    <property type="entry name" value="PbH1"/>
    <property type="match status" value="6"/>
</dbReference>
<dbReference type="RefSeq" id="WP_237444764.1">
    <property type="nucleotide sequence ID" value="NZ_CAKLPX010000002.1"/>
</dbReference>
<evidence type="ECO:0000313" key="4">
    <source>
        <dbReference type="Proteomes" id="UP000838100"/>
    </source>
</evidence>
<keyword evidence="1" id="KW-0732">Signal</keyword>
<dbReference type="EMBL" id="CAKLPX010000002">
    <property type="protein sequence ID" value="CAH0992068.1"/>
    <property type="molecule type" value="Genomic_DNA"/>
</dbReference>
<organism evidence="3 4">
    <name type="scientific">Sinobacterium norvegicum</name>
    <dbReference type="NCBI Taxonomy" id="1641715"/>
    <lineage>
        <taxon>Bacteria</taxon>
        <taxon>Pseudomonadati</taxon>
        <taxon>Pseudomonadota</taxon>
        <taxon>Gammaproteobacteria</taxon>
        <taxon>Cellvibrionales</taxon>
        <taxon>Spongiibacteraceae</taxon>
        <taxon>Sinobacterium</taxon>
    </lineage>
</organism>
<dbReference type="Proteomes" id="UP000838100">
    <property type="component" value="Unassembled WGS sequence"/>
</dbReference>
<dbReference type="InterPro" id="IPR039448">
    <property type="entry name" value="Beta_helix"/>
</dbReference>
<dbReference type="InterPro" id="IPR006626">
    <property type="entry name" value="PbH1"/>
</dbReference>
<evidence type="ECO:0000313" key="3">
    <source>
        <dbReference type="EMBL" id="CAH0992068.1"/>
    </source>
</evidence>
<evidence type="ECO:0000256" key="1">
    <source>
        <dbReference type="SAM" id="SignalP"/>
    </source>
</evidence>
<comment type="caution">
    <text evidence="3">The sequence shown here is derived from an EMBL/GenBank/DDBJ whole genome shotgun (WGS) entry which is preliminary data.</text>
</comment>
<name>A0ABN8EI33_9GAMM</name>
<keyword evidence="4" id="KW-1185">Reference proteome</keyword>
<dbReference type="InterPro" id="IPR012334">
    <property type="entry name" value="Pectin_lyas_fold"/>
</dbReference>
<feature type="signal peptide" evidence="1">
    <location>
        <begin position="1"/>
        <end position="29"/>
    </location>
</feature>
<accession>A0ABN8EI33</accession>
<feature type="domain" description="Right handed beta helix" evidence="2">
    <location>
        <begin position="77"/>
        <end position="206"/>
    </location>
</feature>
<protein>
    <recommendedName>
        <fullName evidence="2">Right handed beta helix domain-containing protein</fullName>
    </recommendedName>
</protein>
<dbReference type="InterPro" id="IPR011050">
    <property type="entry name" value="Pectin_lyase_fold/virulence"/>
</dbReference>
<evidence type="ECO:0000259" key="2">
    <source>
        <dbReference type="Pfam" id="PF13229"/>
    </source>
</evidence>
<proteinExistence type="predicted"/>
<sequence length="360" mass="38459">MDVFNNPFGRRATALCCLAFSAINTPVYALECGDVITTPSFLFKQLSCSESPALTVVGPATLSMNGFSVTCDSQEGGVGILLSGSDGFISGGEVSGCRQGVVVDGSGGHSVFGMTVSANGFGDDGEGDGDEAGFLVLSGYNFFIQNQALNNGVDGFNIDGSHNAFLYNKSSDNENDGFDIDGGSYNSFSNNTASGNGDDGFDVDSGFSDESDLGEGEHNTFTLNMANGNGRDGFDVDGNYGRFINNTANNNGMEDDENEEDGFDIDSKGNVLRGNIANNNPGDGIVLKDNDYDEGDNTLESNSTRRNGQMGIRVISDDNTVTMNFSFHNDEFDLYDDRSDCGGNRWWFNFYRNKSEACIR</sequence>
<dbReference type="Gene3D" id="2.160.20.10">
    <property type="entry name" value="Single-stranded right-handed beta-helix, Pectin lyase-like"/>
    <property type="match status" value="1"/>
</dbReference>
<feature type="chain" id="PRO_5046059479" description="Right handed beta helix domain-containing protein" evidence="1">
    <location>
        <begin position="30"/>
        <end position="360"/>
    </location>
</feature>